<dbReference type="Gene3D" id="3.40.710.10">
    <property type="entry name" value="DD-peptidase/beta-lactamase superfamily"/>
    <property type="match status" value="1"/>
</dbReference>
<comment type="pathway">
    <text evidence="1">Cell wall biogenesis; peptidoglycan biosynthesis.</text>
</comment>
<evidence type="ECO:0000256" key="5">
    <source>
        <dbReference type="ARBA" id="ARBA00022670"/>
    </source>
</evidence>
<evidence type="ECO:0000256" key="1">
    <source>
        <dbReference type="ARBA" id="ARBA00004752"/>
    </source>
</evidence>
<evidence type="ECO:0000256" key="7">
    <source>
        <dbReference type="ARBA" id="ARBA00022679"/>
    </source>
</evidence>
<dbReference type="InterPro" id="IPR023346">
    <property type="entry name" value="Lysozyme-like_dom_sf"/>
</dbReference>
<dbReference type="SUPFAM" id="SSF56601">
    <property type="entry name" value="beta-lactamase/transpeptidase-like"/>
    <property type="match status" value="1"/>
</dbReference>
<keyword evidence="9" id="KW-0133">Cell shape</keyword>
<evidence type="ECO:0000256" key="12">
    <source>
        <dbReference type="ARBA" id="ARBA00023316"/>
    </source>
</evidence>
<feature type="transmembrane region" description="Helical" evidence="16">
    <location>
        <begin position="103"/>
        <end position="124"/>
    </location>
</feature>
<keyword evidence="16" id="KW-0472">Membrane</keyword>
<dbReference type="InterPro" id="IPR001460">
    <property type="entry name" value="PCN-bd_Tpept"/>
</dbReference>
<comment type="catalytic activity">
    <reaction evidence="13">
        <text>Preferential cleavage: (Ac)2-L-Lys-D-Ala-|-D-Ala. Also transpeptidation of peptidyl-alanyl moieties that are N-acyl substituents of D-alanine.</text>
        <dbReference type="EC" id="3.4.16.4"/>
    </reaction>
</comment>
<keyword evidence="4" id="KW-0121">Carboxypeptidase</keyword>
<dbReference type="FunFam" id="1.10.3810.10:FF:000001">
    <property type="entry name" value="Penicillin-binding protein 1A"/>
    <property type="match status" value="1"/>
</dbReference>
<evidence type="ECO:0000256" key="9">
    <source>
        <dbReference type="ARBA" id="ARBA00022960"/>
    </source>
</evidence>
<dbReference type="GO" id="GO:0071555">
    <property type="term" value="P:cell wall organization"/>
    <property type="evidence" value="ECO:0007669"/>
    <property type="project" value="UniProtKB-KW"/>
</dbReference>
<dbReference type="InterPro" id="IPR012338">
    <property type="entry name" value="Beta-lactam/transpept-like"/>
</dbReference>
<dbReference type="InterPro" id="IPR050396">
    <property type="entry name" value="Glycosyltr_51/Transpeptidase"/>
</dbReference>
<evidence type="ECO:0000256" key="13">
    <source>
        <dbReference type="ARBA" id="ARBA00034000"/>
    </source>
</evidence>
<evidence type="ECO:0000313" key="19">
    <source>
        <dbReference type="EMBL" id="TGX42204.1"/>
    </source>
</evidence>
<keyword evidence="6" id="KW-0328">Glycosyltransferase</keyword>
<evidence type="ECO:0000256" key="10">
    <source>
        <dbReference type="ARBA" id="ARBA00022984"/>
    </source>
</evidence>
<feature type="domain" description="Glycosyl transferase family 51" evidence="18">
    <location>
        <begin position="159"/>
        <end position="321"/>
    </location>
</feature>
<evidence type="ECO:0000259" key="18">
    <source>
        <dbReference type="Pfam" id="PF00912"/>
    </source>
</evidence>
<keyword evidence="8" id="KW-0378">Hydrolase</keyword>
<dbReference type="GO" id="GO:0008955">
    <property type="term" value="F:peptidoglycan glycosyltransferase activity"/>
    <property type="evidence" value="ECO:0007669"/>
    <property type="project" value="UniProtKB-EC"/>
</dbReference>
<evidence type="ECO:0000256" key="16">
    <source>
        <dbReference type="SAM" id="Phobius"/>
    </source>
</evidence>
<evidence type="ECO:0000256" key="14">
    <source>
        <dbReference type="ARBA" id="ARBA00049902"/>
    </source>
</evidence>
<evidence type="ECO:0000256" key="6">
    <source>
        <dbReference type="ARBA" id="ARBA00022676"/>
    </source>
</evidence>
<evidence type="ECO:0000256" key="4">
    <source>
        <dbReference type="ARBA" id="ARBA00022645"/>
    </source>
</evidence>
<comment type="catalytic activity">
    <reaction evidence="14">
        <text>[GlcNAc-(1-&gt;4)-Mur2Ac(oyl-L-Ala-gamma-D-Glu-L-Lys-D-Ala-D-Ala)](n)-di-trans,octa-cis-undecaprenyl diphosphate + beta-D-GlcNAc-(1-&gt;4)-Mur2Ac(oyl-L-Ala-gamma-D-Glu-L-Lys-D-Ala-D-Ala)-di-trans,octa-cis-undecaprenyl diphosphate = [GlcNAc-(1-&gt;4)-Mur2Ac(oyl-L-Ala-gamma-D-Glu-L-Lys-D-Ala-D-Ala)](n+1)-di-trans,octa-cis-undecaprenyl diphosphate + di-trans,octa-cis-undecaprenyl diphosphate + H(+)</text>
        <dbReference type="Rhea" id="RHEA:23708"/>
        <dbReference type="Rhea" id="RHEA-COMP:9602"/>
        <dbReference type="Rhea" id="RHEA-COMP:9603"/>
        <dbReference type="ChEBI" id="CHEBI:15378"/>
        <dbReference type="ChEBI" id="CHEBI:58405"/>
        <dbReference type="ChEBI" id="CHEBI:60033"/>
        <dbReference type="ChEBI" id="CHEBI:78435"/>
        <dbReference type="EC" id="2.4.99.28"/>
    </reaction>
</comment>
<organism evidence="19 20">
    <name type="scientific">Sphingomonas naasensis</name>
    <dbReference type="NCBI Taxonomy" id="1344951"/>
    <lineage>
        <taxon>Bacteria</taxon>
        <taxon>Pseudomonadati</taxon>
        <taxon>Pseudomonadota</taxon>
        <taxon>Alphaproteobacteria</taxon>
        <taxon>Sphingomonadales</taxon>
        <taxon>Sphingomonadaceae</taxon>
        <taxon>Sphingomonas</taxon>
    </lineage>
</organism>
<dbReference type="PANTHER" id="PTHR32282">
    <property type="entry name" value="BINDING PROTEIN TRANSPEPTIDASE, PUTATIVE-RELATED"/>
    <property type="match status" value="1"/>
</dbReference>
<keyword evidence="11" id="KW-0511">Multifunctional enzyme</keyword>
<dbReference type="InterPro" id="IPR001264">
    <property type="entry name" value="Glyco_trans_51"/>
</dbReference>
<comment type="similarity">
    <text evidence="3">In the N-terminal section; belongs to the glycosyltransferase 51 family.</text>
</comment>
<dbReference type="Pfam" id="PF00905">
    <property type="entry name" value="Transpeptidase"/>
    <property type="match status" value="1"/>
</dbReference>
<feature type="compositionally biased region" description="Acidic residues" evidence="15">
    <location>
        <begin position="715"/>
        <end position="727"/>
    </location>
</feature>
<dbReference type="PANTHER" id="PTHR32282:SF33">
    <property type="entry name" value="PEPTIDOGLYCAN GLYCOSYLTRANSFERASE"/>
    <property type="match status" value="1"/>
</dbReference>
<keyword evidence="16" id="KW-0812">Transmembrane</keyword>
<dbReference type="RefSeq" id="WP_135984451.1">
    <property type="nucleotide sequence ID" value="NZ_JAASQM010000004.1"/>
</dbReference>
<keyword evidence="7" id="KW-0808">Transferase</keyword>
<dbReference type="GO" id="GO:0008658">
    <property type="term" value="F:penicillin binding"/>
    <property type="evidence" value="ECO:0007669"/>
    <property type="project" value="InterPro"/>
</dbReference>
<evidence type="ECO:0000256" key="8">
    <source>
        <dbReference type="ARBA" id="ARBA00022801"/>
    </source>
</evidence>
<feature type="region of interest" description="Disordered" evidence="15">
    <location>
        <begin position="696"/>
        <end position="741"/>
    </location>
</feature>
<accession>A0A4S1WGH5</accession>
<keyword evidence="12" id="KW-0961">Cell wall biogenesis/degradation</keyword>
<gene>
    <name evidence="19" type="ORF">E5A74_10085</name>
</gene>
<dbReference type="AlphaFoldDB" id="A0A4S1WGH5"/>
<evidence type="ECO:0000313" key="20">
    <source>
        <dbReference type="Proteomes" id="UP000309848"/>
    </source>
</evidence>
<dbReference type="GO" id="GO:0006508">
    <property type="term" value="P:proteolysis"/>
    <property type="evidence" value="ECO:0007669"/>
    <property type="project" value="UniProtKB-KW"/>
</dbReference>
<dbReference type="GO" id="GO:0008360">
    <property type="term" value="P:regulation of cell shape"/>
    <property type="evidence" value="ECO:0007669"/>
    <property type="project" value="UniProtKB-KW"/>
</dbReference>
<sequence length="741" mass="79235">MAREPGSGDVRFPLRRPAESGDDSSAPQVRAWRPQSASLTPLEATVAVPVPEAPRPGLVPDPFWRAPPPPPPPPSDGGGGGDEGEAGNLPAIRKRRFRFRWRWVSWGIAGFILLFVLAVAWLALTAPLSKSLQPPAPPSITLLSAEGKPIARRGADIAGPVDVTKLPDHVAQAFTAIEDRRFYSHLGVDPRGIMRAFLHNATSSGGSQGGSTITQQLAKNAFLTSDRTMTRKLREVMIAFWLEAWLTKEEILSRYLSNVYFGDNVYGLRAAAEHYFSTTPEKLTLSQASLLAGLVKAPSRLAPTGNLKGARERQKLVIGAMVASGALTEAEAARVRPAVLRVSKEKELPNGTYFADWVLPEARDRAGGVATEQTVKTTLEMDLQQAAERAVRGAGLRKTQIALVAMRPDGRVVAMVGGKSYRESPFNRATQARRQPGSTFKLFVYLAALRSGMTPDSIVDDSPVTIGDWSPTNSDGRYAGKITLRQAFAKSSNVVAARLTNEIGVGRVIRAARDLGISTPIASEASIALGTSNVSLLELTAAYAAVANGSYPVRPRGLDDAESADDWLAARLGSATRIPGGQLDDMRSLLATVVSAGTGRGAALSIPAFGKTGTTQDARDAWFIGYAGDLVAAVWIGNDDNSPIPGLSGGGIPARVWRDFMVRALGVSVLPPPPVEEQYDNEMSLDDVLNSVGEFVEGSQIDTDVLGPRDRPSPQDEELPPEDEEEAPPPPRGYGARRGEE</sequence>
<feature type="domain" description="Penicillin-binding protein transpeptidase" evidence="17">
    <location>
        <begin position="403"/>
        <end position="640"/>
    </location>
</feature>
<feature type="region of interest" description="Disordered" evidence="15">
    <location>
        <begin position="1"/>
        <end position="88"/>
    </location>
</feature>
<dbReference type="Gene3D" id="1.10.3810.10">
    <property type="entry name" value="Biosynthetic peptidoglycan transglycosylase-like"/>
    <property type="match status" value="1"/>
</dbReference>
<evidence type="ECO:0000256" key="2">
    <source>
        <dbReference type="ARBA" id="ARBA00007090"/>
    </source>
</evidence>
<reference evidence="19 20" key="1">
    <citation type="submission" date="2019-04" db="EMBL/GenBank/DDBJ databases">
        <title>Sphingomonas psychrotolerans sp. nov., isolated from soil in the Tianshan Mountains, Xinjiang, China.</title>
        <authorList>
            <person name="Luo Y."/>
            <person name="Sheng H."/>
        </authorList>
    </citation>
    <scope>NUCLEOTIDE SEQUENCE [LARGE SCALE GENOMIC DNA]</scope>
    <source>
        <strain evidence="19 20">KIS18-15</strain>
    </source>
</reference>
<dbReference type="GO" id="GO:0009002">
    <property type="term" value="F:serine-type D-Ala-D-Ala carboxypeptidase activity"/>
    <property type="evidence" value="ECO:0007669"/>
    <property type="project" value="UniProtKB-EC"/>
</dbReference>
<name>A0A4S1WGH5_9SPHN</name>
<comment type="caution">
    <text evidence="19">The sequence shown here is derived from an EMBL/GenBank/DDBJ whole genome shotgun (WGS) entry which is preliminary data.</text>
</comment>
<dbReference type="Pfam" id="PF00912">
    <property type="entry name" value="Transgly"/>
    <property type="match status" value="1"/>
</dbReference>
<dbReference type="InterPro" id="IPR036950">
    <property type="entry name" value="PBP_transglycosylase"/>
</dbReference>
<feature type="compositionally biased region" description="Pro residues" evidence="15">
    <location>
        <begin position="51"/>
        <end position="75"/>
    </location>
</feature>
<proteinExistence type="inferred from homology"/>
<evidence type="ECO:0000256" key="11">
    <source>
        <dbReference type="ARBA" id="ARBA00023268"/>
    </source>
</evidence>
<dbReference type="GO" id="GO:0009252">
    <property type="term" value="P:peptidoglycan biosynthetic process"/>
    <property type="evidence" value="ECO:0007669"/>
    <property type="project" value="UniProtKB-UniPathway"/>
</dbReference>
<keyword evidence="10" id="KW-0573">Peptidoglycan synthesis</keyword>
<evidence type="ECO:0000256" key="3">
    <source>
        <dbReference type="ARBA" id="ARBA00007739"/>
    </source>
</evidence>
<dbReference type="SUPFAM" id="SSF53955">
    <property type="entry name" value="Lysozyme-like"/>
    <property type="match status" value="1"/>
</dbReference>
<dbReference type="EMBL" id="SRXU01000004">
    <property type="protein sequence ID" value="TGX42204.1"/>
    <property type="molecule type" value="Genomic_DNA"/>
</dbReference>
<evidence type="ECO:0000256" key="15">
    <source>
        <dbReference type="SAM" id="MobiDB-lite"/>
    </source>
</evidence>
<comment type="similarity">
    <text evidence="2">In the C-terminal section; belongs to the transpeptidase family.</text>
</comment>
<dbReference type="UniPathway" id="UPA00219"/>
<evidence type="ECO:0000259" key="17">
    <source>
        <dbReference type="Pfam" id="PF00905"/>
    </source>
</evidence>
<keyword evidence="16" id="KW-1133">Transmembrane helix</keyword>
<keyword evidence="20" id="KW-1185">Reference proteome</keyword>
<dbReference type="Proteomes" id="UP000309848">
    <property type="component" value="Unassembled WGS sequence"/>
</dbReference>
<protein>
    <submittedName>
        <fullName evidence="19">Penicillin-binding protein</fullName>
    </submittedName>
</protein>
<keyword evidence="5" id="KW-0645">Protease</keyword>
<dbReference type="OrthoDB" id="9766909at2"/>
<dbReference type="NCBIfam" id="TIGR02074">
    <property type="entry name" value="PBP_1a_fam"/>
    <property type="match status" value="1"/>
</dbReference>
<dbReference type="GO" id="GO:0030288">
    <property type="term" value="C:outer membrane-bounded periplasmic space"/>
    <property type="evidence" value="ECO:0007669"/>
    <property type="project" value="TreeGrafter"/>
</dbReference>